<evidence type="ECO:0000256" key="1">
    <source>
        <dbReference type="SAM" id="Phobius"/>
    </source>
</evidence>
<keyword evidence="1" id="KW-0472">Membrane</keyword>
<protein>
    <submittedName>
        <fullName evidence="2">Uncharacterized protein</fullName>
    </submittedName>
</protein>
<gene>
    <name evidence="2" type="ORF">BD311DRAFT_808494</name>
</gene>
<accession>A0A4Q9MIG3</accession>
<keyword evidence="1" id="KW-0812">Transmembrane</keyword>
<proteinExistence type="predicted"/>
<dbReference type="EMBL" id="ML143446">
    <property type="protein sequence ID" value="TBU26438.1"/>
    <property type="molecule type" value="Genomic_DNA"/>
</dbReference>
<feature type="transmembrane region" description="Helical" evidence="1">
    <location>
        <begin position="66"/>
        <end position="84"/>
    </location>
</feature>
<name>A0A4Q9MIG3_9APHY</name>
<organism evidence="2">
    <name type="scientific">Dichomitus squalens</name>
    <dbReference type="NCBI Taxonomy" id="114155"/>
    <lineage>
        <taxon>Eukaryota</taxon>
        <taxon>Fungi</taxon>
        <taxon>Dikarya</taxon>
        <taxon>Basidiomycota</taxon>
        <taxon>Agaricomycotina</taxon>
        <taxon>Agaricomycetes</taxon>
        <taxon>Polyporales</taxon>
        <taxon>Polyporaceae</taxon>
        <taxon>Dichomitus</taxon>
    </lineage>
</organism>
<evidence type="ECO:0000313" key="2">
    <source>
        <dbReference type="EMBL" id="TBU26438.1"/>
    </source>
</evidence>
<dbReference type="OrthoDB" id="19861at2759"/>
<sequence length="161" mass="18498">MPNDADESVGPAANRDVDSPQLEWEYNCLHNIRSIVEECGGNPAIQDFLVVRPEYLWLREAIVTGYLQNTDAMVTVFLLYLLLYRLERKLPTAIQLNKDSIVVFNADGAAVYDDRARIRFDRQYWALADSNATVISPCEAFQYSRARLIQASPLRPDRWEE</sequence>
<dbReference type="AlphaFoldDB" id="A0A4Q9MIG3"/>
<dbReference type="Proteomes" id="UP000292957">
    <property type="component" value="Unassembled WGS sequence"/>
</dbReference>
<reference evidence="2" key="1">
    <citation type="submission" date="2019-01" db="EMBL/GenBank/DDBJ databases">
        <title>Draft genome sequences of three monokaryotic isolates of the white-rot basidiomycete fungus Dichomitus squalens.</title>
        <authorList>
            <consortium name="DOE Joint Genome Institute"/>
            <person name="Lopez S.C."/>
            <person name="Andreopoulos B."/>
            <person name="Pangilinan J."/>
            <person name="Lipzen A."/>
            <person name="Riley R."/>
            <person name="Ahrendt S."/>
            <person name="Ng V."/>
            <person name="Barry K."/>
            <person name="Daum C."/>
            <person name="Grigoriev I.V."/>
            <person name="Hilden K.S."/>
            <person name="Makela M.R."/>
            <person name="de Vries R.P."/>
        </authorList>
    </citation>
    <scope>NUCLEOTIDE SEQUENCE [LARGE SCALE GENOMIC DNA]</scope>
    <source>
        <strain evidence="2">OM18370.1</strain>
    </source>
</reference>
<keyword evidence="1" id="KW-1133">Transmembrane helix</keyword>